<dbReference type="PRINTS" id="PR00080">
    <property type="entry name" value="SDRFAMILY"/>
</dbReference>
<dbReference type="PANTHER" id="PTHR24322">
    <property type="entry name" value="PKSB"/>
    <property type="match status" value="1"/>
</dbReference>
<dbReference type="CDD" id="cd05339">
    <property type="entry name" value="17beta-HSDXI-like_SDR_c"/>
    <property type="match status" value="1"/>
</dbReference>
<keyword evidence="3" id="KW-0812">Transmembrane</keyword>
<evidence type="ECO:0000256" key="9">
    <source>
        <dbReference type="ARBA" id="ARBA00059620"/>
    </source>
</evidence>
<comment type="function">
    <text evidence="9">Catalyzes the reduction of all-trans-retinal to all-trans-retinol in the presence of NADPH.</text>
</comment>
<evidence type="ECO:0000256" key="8">
    <source>
        <dbReference type="ARBA" id="ARBA00023136"/>
    </source>
</evidence>
<comment type="subcellular location">
    <subcellularLocation>
        <location evidence="1">Membrane</location>
        <topology evidence="1">Multi-pass membrane protein</topology>
    </subcellularLocation>
</comment>
<dbReference type="Pfam" id="PF00106">
    <property type="entry name" value="adh_short"/>
    <property type="match status" value="1"/>
</dbReference>
<protein>
    <recommendedName>
        <fullName evidence="10">Short-chain dehydrogenase/reductase 3</fullName>
    </recommendedName>
    <alternativeName>
        <fullName evidence="11">Retinal short-chain dehydrogenase/reductase 1</fullName>
    </alternativeName>
</protein>
<keyword evidence="7" id="KW-0443">Lipid metabolism</keyword>
<keyword evidence="4" id="KW-0521">NADP</keyword>
<evidence type="ECO:0000256" key="5">
    <source>
        <dbReference type="ARBA" id="ARBA00022989"/>
    </source>
</evidence>
<dbReference type="SUPFAM" id="SSF51735">
    <property type="entry name" value="NAD(P)-binding Rossmann-fold domains"/>
    <property type="match status" value="1"/>
</dbReference>
<evidence type="ECO:0000256" key="4">
    <source>
        <dbReference type="ARBA" id="ARBA00022857"/>
    </source>
</evidence>
<evidence type="ECO:0000256" key="3">
    <source>
        <dbReference type="ARBA" id="ARBA00022692"/>
    </source>
</evidence>
<dbReference type="OrthoDB" id="10253736at2759"/>
<comment type="similarity">
    <text evidence="2 12">Belongs to the short-chain dehydrogenases/reductases (SDR) family.</text>
</comment>
<dbReference type="GO" id="GO:0016020">
    <property type="term" value="C:membrane"/>
    <property type="evidence" value="ECO:0007669"/>
    <property type="project" value="UniProtKB-SubCell"/>
</dbReference>
<organism evidence="13 14">
    <name type="scientific">Curvularia kusanoi</name>
    <name type="common">Cochliobolus kusanoi</name>
    <dbReference type="NCBI Taxonomy" id="90978"/>
    <lineage>
        <taxon>Eukaryota</taxon>
        <taxon>Fungi</taxon>
        <taxon>Dikarya</taxon>
        <taxon>Ascomycota</taxon>
        <taxon>Pezizomycotina</taxon>
        <taxon>Dothideomycetes</taxon>
        <taxon>Pleosporomycetidae</taxon>
        <taxon>Pleosporales</taxon>
        <taxon>Pleosporineae</taxon>
        <taxon>Pleosporaceae</taxon>
        <taxon>Curvularia</taxon>
    </lineage>
</organism>
<comment type="caution">
    <text evidence="13">The sequence shown here is derived from an EMBL/GenBank/DDBJ whole genome shotgun (WGS) entry which is preliminary data.</text>
</comment>
<dbReference type="FunFam" id="3.40.50.720:FF:000131">
    <property type="entry name" value="Short-chain dehydrogenase/reductase 3"/>
    <property type="match status" value="1"/>
</dbReference>
<name>A0A9P4TJD9_CURKU</name>
<accession>A0A9P4TJD9</accession>
<keyword evidence="5" id="KW-1133">Transmembrane helix</keyword>
<dbReference type="PRINTS" id="PR00081">
    <property type="entry name" value="GDHRDH"/>
</dbReference>
<evidence type="ECO:0000313" key="13">
    <source>
        <dbReference type="EMBL" id="KAF3006704.1"/>
    </source>
</evidence>
<dbReference type="PANTHER" id="PTHR24322:SF736">
    <property type="entry name" value="RETINOL DEHYDROGENASE 10"/>
    <property type="match status" value="1"/>
</dbReference>
<proteinExistence type="inferred from homology"/>
<evidence type="ECO:0000256" key="10">
    <source>
        <dbReference type="ARBA" id="ARBA00068717"/>
    </source>
</evidence>
<evidence type="ECO:0000256" key="1">
    <source>
        <dbReference type="ARBA" id="ARBA00004141"/>
    </source>
</evidence>
<dbReference type="GO" id="GO:0052650">
    <property type="term" value="F:all-trans-retinol dehydrogenase (NADP+) activity"/>
    <property type="evidence" value="ECO:0007669"/>
    <property type="project" value="UniProtKB-ARBA"/>
</dbReference>
<dbReference type="EMBL" id="SWKU01000005">
    <property type="protein sequence ID" value="KAF3006704.1"/>
    <property type="molecule type" value="Genomic_DNA"/>
</dbReference>
<gene>
    <name evidence="13" type="ORF">E8E13_009120</name>
</gene>
<keyword evidence="6" id="KW-0560">Oxidoreductase</keyword>
<evidence type="ECO:0000256" key="2">
    <source>
        <dbReference type="ARBA" id="ARBA00006484"/>
    </source>
</evidence>
<dbReference type="Proteomes" id="UP000801428">
    <property type="component" value="Unassembled WGS sequence"/>
</dbReference>
<evidence type="ECO:0000256" key="12">
    <source>
        <dbReference type="RuleBase" id="RU000363"/>
    </source>
</evidence>
<dbReference type="InterPro" id="IPR036291">
    <property type="entry name" value="NAD(P)-bd_dom_sf"/>
</dbReference>
<evidence type="ECO:0000313" key="14">
    <source>
        <dbReference type="Proteomes" id="UP000801428"/>
    </source>
</evidence>
<sequence>MLRCLGLTAACIGLQFTDPATFGIPDSLPFGLSQATVIHLIKWGLGAWTVLEANGVLNSWADNRWAWGSDKKNWHWSKEIAVVTGGAAGIGACVVKKLVSHGIRVAVLDIGPLSKDFTAAERQLIRYYRCDVTSRDDIHKAGLAIRSDLGSPSILINNAGIGNAYTILDIPTEALRKLFDINLISHWSTIQEFLPDMLANKKGHIMSVASLASFVALAGAVDYSATKAALLALHEGLTQELKHRYKCPQIKTTIVHPNWTKSAITAHEALKAGLKEAGASLLEPEVVADAMVKQIIAAKSGQIVLGPAVAPKIRAFPMWLQEI</sequence>
<dbReference type="AlphaFoldDB" id="A0A9P4TJD9"/>
<dbReference type="Gene3D" id="3.40.50.720">
    <property type="entry name" value="NAD(P)-binding Rossmann-like Domain"/>
    <property type="match status" value="1"/>
</dbReference>
<keyword evidence="14" id="KW-1185">Reference proteome</keyword>
<keyword evidence="8" id="KW-0472">Membrane</keyword>
<evidence type="ECO:0000256" key="6">
    <source>
        <dbReference type="ARBA" id="ARBA00023002"/>
    </source>
</evidence>
<evidence type="ECO:0000256" key="7">
    <source>
        <dbReference type="ARBA" id="ARBA00023098"/>
    </source>
</evidence>
<dbReference type="InterPro" id="IPR002347">
    <property type="entry name" value="SDR_fam"/>
</dbReference>
<evidence type="ECO:0000256" key="11">
    <source>
        <dbReference type="ARBA" id="ARBA00082544"/>
    </source>
</evidence>
<reference evidence="13" key="1">
    <citation type="submission" date="2019-04" db="EMBL/GenBank/DDBJ databases">
        <title>Sequencing of skin fungus with MAO and IRED activity.</title>
        <authorList>
            <person name="Marsaioli A.J."/>
            <person name="Bonatto J.M.C."/>
            <person name="Reis Junior O."/>
        </authorList>
    </citation>
    <scope>NUCLEOTIDE SEQUENCE</scope>
    <source>
        <strain evidence="13">30M1</strain>
    </source>
</reference>